<name>M1WTA2_9NOST</name>
<protein>
    <submittedName>
        <fullName evidence="1">Uncharacterized protein</fullName>
    </submittedName>
</protein>
<dbReference type="EMBL" id="CAIY01000071">
    <property type="protein sequence ID" value="CCH67959.1"/>
    <property type="molecule type" value="Genomic_DNA"/>
</dbReference>
<dbReference type="RefSeq" id="WP_008235142.1">
    <property type="nucleotide sequence ID" value="NZ_CAIY01000071.1"/>
</dbReference>
<organism evidence="1 2">
    <name type="scientific">Richelia intracellularis HH01</name>
    <dbReference type="NCBI Taxonomy" id="1165094"/>
    <lineage>
        <taxon>Bacteria</taxon>
        <taxon>Bacillati</taxon>
        <taxon>Cyanobacteriota</taxon>
        <taxon>Cyanophyceae</taxon>
        <taxon>Nostocales</taxon>
        <taxon>Nostocaceae</taxon>
        <taxon>Richelia</taxon>
    </lineage>
</organism>
<reference evidence="1 2" key="1">
    <citation type="submission" date="2012-05" db="EMBL/GenBank/DDBJ databases">
        <authorList>
            <person name="Hilton J."/>
        </authorList>
    </citation>
    <scope>NUCLEOTIDE SEQUENCE [LARGE SCALE GENOMIC DNA]</scope>
    <source>
        <strain evidence="1 2">HH01</strain>
    </source>
</reference>
<accession>M1WTA2</accession>
<evidence type="ECO:0000313" key="2">
    <source>
        <dbReference type="Proteomes" id="UP000053051"/>
    </source>
</evidence>
<sequence>MNRVKRIPYPNMIDLARTISMLPKVEGLSMTTNGFLLVPMA</sequence>
<comment type="caution">
    <text evidence="1">The sequence shown here is derived from an EMBL/GenBank/DDBJ whole genome shotgun (WGS) entry which is preliminary data.</text>
</comment>
<reference evidence="2" key="2">
    <citation type="submission" date="2016-01" db="EMBL/GenBank/DDBJ databases">
        <title>Diatom-associated endosymboitic cyanobacterium lacks core nitrogen metabolism enzymes.</title>
        <authorList>
            <person name="Hilton J.A."/>
            <person name="Foster R.A."/>
            <person name="Tripp H.J."/>
            <person name="Carter B.J."/>
            <person name="Zehr J.P."/>
            <person name="Villareal T.A."/>
        </authorList>
    </citation>
    <scope>NUCLEOTIDE SEQUENCE [LARGE SCALE GENOMIC DNA]</scope>
    <source>
        <strain evidence="2">HH01</strain>
    </source>
</reference>
<keyword evidence="2" id="KW-1185">Reference proteome</keyword>
<evidence type="ECO:0000313" key="1">
    <source>
        <dbReference type="EMBL" id="CCH67959.1"/>
    </source>
</evidence>
<dbReference type="AlphaFoldDB" id="M1WTA2"/>
<dbReference type="Proteomes" id="UP000053051">
    <property type="component" value="Unassembled WGS sequence"/>
</dbReference>
<gene>
    <name evidence="1" type="ORF">RINTHH_18040</name>
</gene>
<proteinExistence type="predicted"/>